<sequence>MSSKTMEIYEFVRKRQEEIDYILAEDSNIISQKDENERFVLHWAALAGKEELCKYILQRFPEQRDAEDDTNATPLVLAAVGGFLPTTVLMVQAGADINHRNRGGHSALQYACSKGRLDIVNYLLSVGADANIVDKIGDTPLHRATSLGHSHIVDTLLLHGANPNKANKEGNTPLHLACEENEQTCAIMLLKRGANRTLLNAYEKTPLDLATRSLLNLIASEVDSRHAG</sequence>
<keyword evidence="1" id="KW-0677">Repeat</keyword>
<dbReference type="Pfam" id="PF00023">
    <property type="entry name" value="Ank"/>
    <property type="match status" value="1"/>
</dbReference>
<keyword evidence="2 3" id="KW-0040">ANK repeat</keyword>
<dbReference type="AlphaFoldDB" id="A0A084VQ39"/>
<evidence type="ECO:0000313" key="5">
    <source>
        <dbReference type="EnsemblMetazoa" id="ASIC007672-PA"/>
    </source>
</evidence>
<feature type="repeat" description="ANK" evidence="3">
    <location>
        <begin position="103"/>
        <end position="135"/>
    </location>
</feature>
<protein>
    <submittedName>
        <fullName evidence="4">AGAP000809-PA-like protein</fullName>
    </submittedName>
    <submittedName>
        <fullName evidence="5">ANK_REP_REGION domain-containing protein</fullName>
    </submittedName>
</protein>
<dbReference type="VEuPathDB" id="VectorBase:ASIS001514"/>
<dbReference type="InterPro" id="IPR002110">
    <property type="entry name" value="Ankyrin_rpt"/>
</dbReference>
<evidence type="ECO:0000256" key="3">
    <source>
        <dbReference type="PROSITE-ProRule" id="PRU00023"/>
    </source>
</evidence>
<reference evidence="4 6" key="1">
    <citation type="journal article" date="2014" name="BMC Genomics">
        <title>Genome sequence of Anopheles sinensis provides insight into genetics basis of mosquito competence for malaria parasites.</title>
        <authorList>
            <person name="Zhou D."/>
            <person name="Zhang D."/>
            <person name="Ding G."/>
            <person name="Shi L."/>
            <person name="Hou Q."/>
            <person name="Ye Y."/>
            <person name="Xu Y."/>
            <person name="Zhou H."/>
            <person name="Xiong C."/>
            <person name="Li S."/>
            <person name="Yu J."/>
            <person name="Hong S."/>
            <person name="Yu X."/>
            <person name="Zou P."/>
            <person name="Chen C."/>
            <person name="Chang X."/>
            <person name="Wang W."/>
            <person name="Lv Y."/>
            <person name="Sun Y."/>
            <person name="Ma L."/>
            <person name="Shen B."/>
            <person name="Zhu C."/>
        </authorList>
    </citation>
    <scope>NUCLEOTIDE SEQUENCE [LARGE SCALE GENOMIC DNA]</scope>
</reference>
<dbReference type="EMBL" id="KE525003">
    <property type="protein sequence ID" value="KFB40083.1"/>
    <property type="molecule type" value="Genomic_DNA"/>
</dbReference>
<dbReference type="Pfam" id="PF12796">
    <property type="entry name" value="Ank_2"/>
    <property type="match status" value="1"/>
</dbReference>
<dbReference type="PANTHER" id="PTHR24171:SF11">
    <property type="entry name" value="26S PROTEASOME NON-ATPASE REGULATORY SUBUNIT 10"/>
    <property type="match status" value="1"/>
</dbReference>
<evidence type="ECO:0000256" key="2">
    <source>
        <dbReference type="ARBA" id="ARBA00023043"/>
    </source>
</evidence>
<evidence type="ECO:0000313" key="4">
    <source>
        <dbReference type="EMBL" id="KFB40083.1"/>
    </source>
</evidence>
<dbReference type="InterPro" id="IPR036770">
    <property type="entry name" value="Ankyrin_rpt-contain_sf"/>
</dbReference>
<dbReference type="OMA" id="GDNALIM"/>
<dbReference type="Proteomes" id="UP000030765">
    <property type="component" value="Unassembled WGS sequence"/>
</dbReference>
<feature type="repeat" description="ANK" evidence="3">
    <location>
        <begin position="136"/>
        <end position="168"/>
    </location>
</feature>
<dbReference type="PROSITE" id="PS50088">
    <property type="entry name" value="ANK_REPEAT"/>
    <property type="match status" value="4"/>
</dbReference>
<dbReference type="PANTHER" id="PTHR24171">
    <property type="entry name" value="ANKYRIN REPEAT DOMAIN-CONTAINING PROTEIN 39-RELATED"/>
    <property type="match status" value="1"/>
</dbReference>
<dbReference type="EnsemblMetazoa" id="ASIC007672-RA">
    <property type="protein sequence ID" value="ASIC007672-PA"/>
    <property type="gene ID" value="ASIC007672"/>
</dbReference>
<evidence type="ECO:0000313" key="6">
    <source>
        <dbReference type="Proteomes" id="UP000030765"/>
    </source>
</evidence>
<dbReference type="OrthoDB" id="7770266at2759"/>
<dbReference type="Gene3D" id="1.25.40.20">
    <property type="entry name" value="Ankyrin repeat-containing domain"/>
    <property type="match status" value="1"/>
</dbReference>
<reference evidence="5" key="2">
    <citation type="submission" date="2020-05" db="UniProtKB">
        <authorList>
            <consortium name="EnsemblMetazoa"/>
        </authorList>
    </citation>
    <scope>IDENTIFICATION</scope>
</reference>
<dbReference type="PROSITE" id="PS50297">
    <property type="entry name" value="ANK_REP_REGION"/>
    <property type="match status" value="3"/>
</dbReference>
<feature type="repeat" description="ANK" evidence="3">
    <location>
        <begin position="169"/>
        <end position="201"/>
    </location>
</feature>
<organism evidence="4">
    <name type="scientific">Anopheles sinensis</name>
    <name type="common">Mosquito</name>
    <dbReference type="NCBI Taxonomy" id="74873"/>
    <lineage>
        <taxon>Eukaryota</taxon>
        <taxon>Metazoa</taxon>
        <taxon>Ecdysozoa</taxon>
        <taxon>Arthropoda</taxon>
        <taxon>Hexapoda</taxon>
        <taxon>Insecta</taxon>
        <taxon>Pterygota</taxon>
        <taxon>Neoptera</taxon>
        <taxon>Endopterygota</taxon>
        <taxon>Diptera</taxon>
        <taxon>Nematocera</taxon>
        <taxon>Culicoidea</taxon>
        <taxon>Culicidae</taxon>
        <taxon>Anophelinae</taxon>
        <taxon>Anopheles</taxon>
    </lineage>
</organism>
<feature type="repeat" description="ANK" evidence="3">
    <location>
        <begin position="70"/>
        <end position="102"/>
    </location>
</feature>
<dbReference type="VEuPathDB" id="VectorBase:ASIC007672"/>
<dbReference type="EMBL" id="ATLV01015121">
    <property type="status" value="NOT_ANNOTATED_CDS"/>
    <property type="molecule type" value="Genomic_DNA"/>
</dbReference>
<evidence type="ECO:0000256" key="1">
    <source>
        <dbReference type="ARBA" id="ARBA00022737"/>
    </source>
</evidence>
<name>A0A084VQ39_ANOSI</name>
<proteinExistence type="predicted"/>
<accession>A0A084VQ39</accession>
<keyword evidence="6" id="KW-1185">Reference proteome</keyword>
<dbReference type="SUPFAM" id="SSF48403">
    <property type="entry name" value="Ankyrin repeat"/>
    <property type="match status" value="1"/>
</dbReference>
<gene>
    <name evidence="4" type="ORF">ZHAS_00007672</name>
</gene>
<dbReference type="STRING" id="74873.A0A084VQ39"/>
<dbReference type="SMART" id="SM00248">
    <property type="entry name" value="ANK"/>
    <property type="match status" value="5"/>
</dbReference>